<evidence type="ECO:0000256" key="1">
    <source>
        <dbReference type="SAM" id="MobiDB-lite"/>
    </source>
</evidence>
<proteinExistence type="predicted"/>
<evidence type="ECO:0000313" key="3">
    <source>
        <dbReference type="EMBL" id="KAF2558704.1"/>
    </source>
</evidence>
<dbReference type="Proteomes" id="UP000712281">
    <property type="component" value="Unassembled WGS sequence"/>
</dbReference>
<dbReference type="AlphaFoldDB" id="A0A8S9GHS3"/>
<gene>
    <name evidence="3" type="ORF">F2Q68_00015756</name>
    <name evidence="2" type="ORF">F2Q70_00021976</name>
</gene>
<comment type="caution">
    <text evidence="2">The sequence shown here is derived from an EMBL/GenBank/DDBJ whole genome shotgun (WGS) entry which is preliminary data.</text>
</comment>
<reference evidence="2" key="1">
    <citation type="submission" date="2019-12" db="EMBL/GenBank/DDBJ databases">
        <title>Genome sequencing and annotation of Brassica cretica.</title>
        <authorList>
            <person name="Studholme D.J."/>
            <person name="Sarris P.F."/>
        </authorList>
    </citation>
    <scope>NUCLEOTIDE SEQUENCE</scope>
    <source>
        <strain evidence="3">PFS-001/15</strain>
        <strain evidence="2">PFS-102/07</strain>
        <tissue evidence="2">Leaf</tissue>
    </source>
</reference>
<dbReference type="EMBL" id="QGKY02001925">
    <property type="protein sequence ID" value="KAF2544890.1"/>
    <property type="molecule type" value="Genomic_DNA"/>
</dbReference>
<feature type="compositionally biased region" description="Polar residues" evidence="1">
    <location>
        <begin position="41"/>
        <end position="53"/>
    </location>
</feature>
<evidence type="ECO:0000313" key="2">
    <source>
        <dbReference type="EMBL" id="KAF2544890.1"/>
    </source>
</evidence>
<name>A0A8S9GHS3_BRACR</name>
<feature type="compositionally biased region" description="Basic and acidic residues" evidence="1">
    <location>
        <begin position="54"/>
        <end position="67"/>
    </location>
</feature>
<accession>A0A8S9GHS3</accession>
<dbReference type="OrthoDB" id="1681765at2759"/>
<dbReference type="EMBL" id="QGKW02001940">
    <property type="protein sequence ID" value="KAF2558704.1"/>
    <property type="molecule type" value="Genomic_DNA"/>
</dbReference>
<sequence length="88" mass="9934">MLSFSDVALVLAGTPSQNDSQLQMRHGKNILSIREFPAEVDTQQSAGTTNQVVQEERLGTQEKDRENANTWTYLDKTMAEDMWRDATS</sequence>
<organism evidence="2">
    <name type="scientific">Brassica cretica</name>
    <name type="common">Mustard</name>
    <dbReference type="NCBI Taxonomy" id="69181"/>
    <lineage>
        <taxon>Eukaryota</taxon>
        <taxon>Viridiplantae</taxon>
        <taxon>Streptophyta</taxon>
        <taxon>Embryophyta</taxon>
        <taxon>Tracheophyta</taxon>
        <taxon>Spermatophyta</taxon>
        <taxon>Magnoliopsida</taxon>
        <taxon>eudicotyledons</taxon>
        <taxon>Gunneridae</taxon>
        <taxon>Pentapetalae</taxon>
        <taxon>rosids</taxon>
        <taxon>malvids</taxon>
        <taxon>Brassicales</taxon>
        <taxon>Brassicaceae</taxon>
        <taxon>Brassiceae</taxon>
        <taxon>Brassica</taxon>
    </lineage>
</organism>
<protein>
    <submittedName>
        <fullName evidence="2">Uncharacterized protein</fullName>
    </submittedName>
</protein>
<feature type="region of interest" description="Disordered" evidence="1">
    <location>
        <begin position="41"/>
        <end position="67"/>
    </location>
</feature>